<evidence type="ECO:0000256" key="4">
    <source>
        <dbReference type="ARBA" id="ARBA00022679"/>
    </source>
</evidence>
<dbReference type="InterPro" id="IPR050596">
    <property type="entry name" value="AspAT/PAT-like"/>
</dbReference>
<dbReference type="CDD" id="cd00609">
    <property type="entry name" value="AAT_like"/>
    <property type="match status" value="1"/>
</dbReference>
<name>A0A4Y3HX06_9VIBR</name>
<reference evidence="8 9" key="1">
    <citation type="submission" date="2019-06" db="EMBL/GenBank/DDBJ databases">
        <title>Whole genome shotgun sequence of Vibrio inusitatus NBRC 102082.</title>
        <authorList>
            <person name="Hosoyama A."/>
            <person name="Uohara A."/>
            <person name="Ohji S."/>
            <person name="Ichikawa N."/>
        </authorList>
    </citation>
    <scope>NUCLEOTIDE SEQUENCE [LARGE SCALE GENOMIC DNA]</scope>
    <source>
        <strain evidence="8 9">NBRC 102082</strain>
    </source>
</reference>
<evidence type="ECO:0000256" key="5">
    <source>
        <dbReference type="ARBA" id="ARBA00022898"/>
    </source>
</evidence>
<evidence type="ECO:0000256" key="1">
    <source>
        <dbReference type="ARBA" id="ARBA00001933"/>
    </source>
</evidence>
<dbReference type="InterPro" id="IPR022518">
    <property type="entry name" value="Aspartate_4-decarboxylase"/>
</dbReference>
<dbReference type="InterPro" id="IPR015421">
    <property type="entry name" value="PyrdxlP-dep_Trfase_major"/>
</dbReference>
<keyword evidence="5" id="KW-0663">Pyridoxal phosphate</keyword>
<dbReference type="GO" id="GO:0047688">
    <property type="term" value="F:aspartate 4-decarboxylase activity"/>
    <property type="evidence" value="ECO:0007669"/>
    <property type="project" value="UniProtKB-UniRule"/>
</dbReference>
<evidence type="ECO:0000256" key="3">
    <source>
        <dbReference type="ARBA" id="ARBA00022576"/>
    </source>
</evidence>
<dbReference type="EMBL" id="BJLF01000011">
    <property type="protein sequence ID" value="GEA51607.1"/>
    <property type="molecule type" value="Genomic_DNA"/>
</dbReference>
<protein>
    <recommendedName>
        <fullName evidence="6">Aminotransferase</fullName>
        <ecNumber evidence="6">2.6.1.-</ecNumber>
    </recommendedName>
</protein>
<dbReference type="OrthoDB" id="9803354at2"/>
<dbReference type="PANTHER" id="PTHR46383:SF1">
    <property type="entry name" value="ASPARTATE AMINOTRANSFERASE"/>
    <property type="match status" value="1"/>
</dbReference>
<dbReference type="SUPFAM" id="SSF53383">
    <property type="entry name" value="PLP-dependent transferases"/>
    <property type="match status" value="1"/>
</dbReference>
<gene>
    <name evidence="8" type="primary">asdA</name>
    <name evidence="8" type="ORF">VIN01S_24110</name>
</gene>
<dbReference type="InterPro" id="IPR004838">
    <property type="entry name" value="NHTrfase_class1_PyrdxlP-BS"/>
</dbReference>
<dbReference type="Gene3D" id="3.40.640.10">
    <property type="entry name" value="Type I PLP-dependent aspartate aminotransferase-like (Major domain)"/>
    <property type="match status" value="1"/>
</dbReference>
<proteinExistence type="inferred from homology"/>
<dbReference type="PANTHER" id="PTHR46383">
    <property type="entry name" value="ASPARTATE AMINOTRANSFERASE"/>
    <property type="match status" value="1"/>
</dbReference>
<dbReference type="EC" id="2.6.1.-" evidence="6"/>
<keyword evidence="9" id="KW-1185">Reference proteome</keyword>
<comment type="caution">
    <text evidence="8">The sequence shown here is derived from an EMBL/GenBank/DDBJ whole genome shotgun (WGS) entry which is preliminary data.</text>
</comment>
<dbReference type="GO" id="GO:0030170">
    <property type="term" value="F:pyridoxal phosphate binding"/>
    <property type="evidence" value="ECO:0007669"/>
    <property type="project" value="InterPro"/>
</dbReference>
<dbReference type="Gene3D" id="1.10.20.110">
    <property type="match status" value="1"/>
</dbReference>
<comment type="similarity">
    <text evidence="2 6">Belongs to the class-I pyridoxal-phosphate-dependent aminotransferase family.</text>
</comment>
<keyword evidence="3 6" id="KW-0032">Aminotransferase</keyword>
<dbReference type="Gene3D" id="3.90.1150.10">
    <property type="entry name" value="Aspartate Aminotransferase, domain 1"/>
    <property type="match status" value="1"/>
</dbReference>
<dbReference type="PROSITE" id="PS00105">
    <property type="entry name" value="AA_TRANSFER_CLASS_1"/>
    <property type="match status" value="1"/>
</dbReference>
<dbReference type="Pfam" id="PF00155">
    <property type="entry name" value="Aminotran_1_2"/>
    <property type="match status" value="1"/>
</dbReference>
<dbReference type="RefSeq" id="WP_141346092.1">
    <property type="nucleotide sequence ID" value="NZ_BJLF01000011.1"/>
</dbReference>
<dbReference type="NCBIfam" id="NF006755">
    <property type="entry name" value="PRK09275.1"/>
    <property type="match status" value="1"/>
</dbReference>
<comment type="cofactor">
    <cofactor evidence="1 6">
        <name>pyridoxal 5'-phosphate</name>
        <dbReference type="ChEBI" id="CHEBI:597326"/>
    </cofactor>
</comment>
<sequence length="533" mass="60001">MKRNEEKQLETLSPFEVKNTLMELANDSEKSMINAGRGNPNWIATEPRSAFFQLGLFALQESNTSFKKYDGFGGVGSEDNISGRFLRYCEDNEQAEGIAFLLNAYNYLTCQQGFNGDELIYEWVSGILGDNYPVPDRMLKYSELIARKYLEQEMCHDKELPSSPMDLFAVEGGTAAMVYIFNTLKSNRLLNPGDNIAIGAPIFTPYIEMPELEDYNLNKVEIMASESAAWQIPDSELEKLKDPSIKAFFLVNPSNPGSVKLSDETLYKIAAIAEERPDLIILTDDVYGTFADNFTSLAMIAPKNTILVYSYSKYFGATGWRLGVVGLSEDNNLDRMIADLPEDTRAQLTKRYSGISLEPANLKFIDRLVADSRAVALNHTAGLSTPQQIQMTMFSLASLLEQGKQYQKDAKEIVRNRYNTLMKESKKEPIVSGFNMDGAFYYAEIDVKDIVQSTYEASFFEWLETSYEPLDFIVRLASEYGIVVMPGAGFDAPTWSLRVSLANLEDEQYALISKAINEMFDEYHQEFIASSAN</sequence>
<accession>A0A4Y3HX06</accession>
<dbReference type="GO" id="GO:0008483">
    <property type="term" value="F:transaminase activity"/>
    <property type="evidence" value="ECO:0007669"/>
    <property type="project" value="UniProtKB-KW"/>
</dbReference>
<evidence type="ECO:0000313" key="8">
    <source>
        <dbReference type="EMBL" id="GEA51607.1"/>
    </source>
</evidence>
<dbReference type="GO" id="GO:0006531">
    <property type="term" value="P:aspartate metabolic process"/>
    <property type="evidence" value="ECO:0007669"/>
    <property type="project" value="UniProtKB-UniRule"/>
</dbReference>
<keyword evidence="4 6" id="KW-0808">Transferase</keyword>
<evidence type="ECO:0000256" key="2">
    <source>
        <dbReference type="ARBA" id="ARBA00007441"/>
    </source>
</evidence>
<dbReference type="InterPro" id="IPR015422">
    <property type="entry name" value="PyrdxlP-dep_Trfase_small"/>
</dbReference>
<dbReference type="InterPro" id="IPR015424">
    <property type="entry name" value="PyrdxlP-dep_Trfase"/>
</dbReference>
<evidence type="ECO:0000313" key="9">
    <source>
        <dbReference type="Proteomes" id="UP000318717"/>
    </source>
</evidence>
<dbReference type="NCBIfam" id="TIGR03801">
    <property type="entry name" value="asp_4_decarbox"/>
    <property type="match status" value="1"/>
</dbReference>
<evidence type="ECO:0000256" key="6">
    <source>
        <dbReference type="RuleBase" id="RU000481"/>
    </source>
</evidence>
<dbReference type="AlphaFoldDB" id="A0A4Y3HX06"/>
<feature type="domain" description="Aminotransferase class I/classII large" evidence="7">
    <location>
        <begin position="141"/>
        <end position="510"/>
    </location>
</feature>
<dbReference type="InterPro" id="IPR004839">
    <property type="entry name" value="Aminotransferase_I/II_large"/>
</dbReference>
<organism evidence="8 9">
    <name type="scientific">Vibrio inusitatus NBRC 102082</name>
    <dbReference type="NCBI Taxonomy" id="1219070"/>
    <lineage>
        <taxon>Bacteria</taxon>
        <taxon>Pseudomonadati</taxon>
        <taxon>Pseudomonadota</taxon>
        <taxon>Gammaproteobacteria</taxon>
        <taxon>Vibrionales</taxon>
        <taxon>Vibrionaceae</taxon>
        <taxon>Vibrio</taxon>
    </lineage>
</organism>
<dbReference type="Proteomes" id="UP000318717">
    <property type="component" value="Unassembled WGS sequence"/>
</dbReference>
<evidence type="ECO:0000259" key="7">
    <source>
        <dbReference type="Pfam" id="PF00155"/>
    </source>
</evidence>